<dbReference type="AlphaFoldDB" id="A0A502HJY5"/>
<comment type="caution">
    <text evidence="1">The sequence shown here is derived from an EMBL/GenBank/DDBJ whole genome shotgun (WGS) entry which is preliminary data.</text>
</comment>
<dbReference type="Proteomes" id="UP000320914">
    <property type="component" value="Unassembled WGS sequence"/>
</dbReference>
<reference evidence="1 2" key="1">
    <citation type="journal article" date="2019" name="Environ. Microbiol.">
        <title>Species interactions and distinct microbial communities in high Arctic permafrost affected cryosols are associated with the CH4 and CO2 gas fluxes.</title>
        <authorList>
            <person name="Altshuler I."/>
            <person name="Hamel J."/>
            <person name="Turney S."/>
            <person name="Magnuson E."/>
            <person name="Levesque R."/>
            <person name="Greer C."/>
            <person name="Whyte L.G."/>
        </authorList>
    </citation>
    <scope>NUCLEOTIDE SEQUENCE [LARGE SCALE GENOMIC DNA]</scope>
    <source>
        <strain evidence="1 2">OWC5</strain>
    </source>
</reference>
<name>A0A502HJY5_9PSED</name>
<proteinExistence type="predicted"/>
<sequence>MRWRRRRRLPENAQIQCGSGLARESGVTVNLSLPDTLHSRASPLPHWICVVLSSVLRPSGTSNR</sequence>
<evidence type="ECO:0000313" key="2">
    <source>
        <dbReference type="Proteomes" id="UP000320914"/>
    </source>
</evidence>
<gene>
    <name evidence="1" type="ORF">EAH74_32365</name>
</gene>
<accession>A0A502HJY5</accession>
<protein>
    <submittedName>
        <fullName evidence="1">Uncharacterized protein</fullName>
    </submittedName>
</protein>
<organism evidence="1 2">
    <name type="scientific">Pseudomonas mandelii</name>
    <dbReference type="NCBI Taxonomy" id="75612"/>
    <lineage>
        <taxon>Bacteria</taxon>
        <taxon>Pseudomonadati</taxon>
        <taxon>Pseudomonadota</taxon>
        <taxon>Gammaproteobacteria</taxon>
        <taxon>Pseudomonadales</taxon>
        <taxon>Pseudomonadaceae</taxon>
        <taxon>Pseudomonas</taxon>
    </lineage>
</organism>
<evidence type="ECO:0000313" key="1">
    <source>
        <dbReference type="EMBL" id="TPG73973.1"/>
    </source>
</evidence>
<dbReference type="EMBL" id="RCZA01000028">
    <property type="protein sequence ID" value="TPG73973.1"/>
    <property type="molecule type" value="Genomic_DNA"/>
</dbReference>